<evidence type="ECO:0000256" key="3">
    <source>
        <dbReference type="SAM" id="MobiDB-lite"/>
    </source>
</evidence>
<keyword evidence="2" id="KW-0539">Nucleus</keyword>
<evidence type="ECO:0000313" key="5">
    <source>
        <dbReference type="Proteomes" id="UP001476798"/>
    </source>
</evidence>
<gene>
    <name evidence="4" type="ORF">GOODEAATRI_017562</name>
</gene>
<dbReference type="PROSITE" id="PS00354">
    <property type="entry name" value="HMGI_Y"/>
    <property type="match status" value="1"/>
</dbReference>
<evidence type="ECO:0000256" key="2">
    <source>
        <dbReference type="ARBA" id="ARBA00023242"/>
    </source>
</evidence>
<accession>A0ABV0PEV8</accession>
<name>A0ABV0PEV8_9TELE</name>
<keyword evidence="5" id="KW-1185">Reference proteome</keyword>
<dbReference type="InterPro" id="IPR000637">
    <property type="entry name" value="HMGI/Y_DNA-bd_CS"/>
</dbReference>
<protein>
    <submittedName>
        <fullName evidence="4">Uncharacterized protein</fullName>
    </submittedName>
</protein>
<sequence>MSDKGTVSSKDKEATEKRGRGRPRKQPQVQWPQDCFQADTERPLRLQQAHSPSSPLPVVSIATTVFSLFPHPNPSSSPVLSLAIYGKGRNGGSSRDTHAH</sequence>
<comment type="caution">
    <text evidence="4">The sequence shown here is derived from an EMBL/GenBank/DDBJ whole genome shotgun (WGS) entry which is preliminary data.</text>
</comment>
<evidence type="ECO:0000313" key="4">
    <source>
        <dbReference type="EMBL" id="MEQ2181995.1"/>
    </source>
</evidence>
<comment type="subcellular location">
    <subcellularLocation>
        <location evidence="1">Nucleus</location>
    </subcellularLocation>
</comment>
<dbReference type="Proteomes" id="UP001476798">
    <property type="component" value="Unassembled WGS sequence"/>
</dbReference>
<reference evidence="4 5" key="1">
    <citation type="submission" date="2021-06" db="EMBL/GenBank/DDBJ databases">
        <authorList>
            <person name="Palmer J.M."/>
        </authorList>
    </citation>
    <scope>NUCLEOTIDE SEQUENCE [LARGE SCALE GENOMIC DNA]</scope>
    <source>
        <strain evidence="4 5">GA_2019</strain>
        <tissue evidence="4">Muscle</tissue>
    </source>
</reference>
<proteinExistence type="predicted"/>
<feature type="region of interest" description="Disordered" evidence="3">
    <location>
        <begin position="1"/>
        <end position="56"/>
    </location>
</feature>
<dbReference type="EMBL" id="JAHRIO010071402">
    <property type="protein sequence ID" value="MEQ2181995.1"/>
    <property type="molecule type" value="Genomic_DNA"/>
</dbReference>
<feature type="compositionally biased region" description="Basic and acidic residues" evidence="3">
    <location>
        <begin position="1"/>
        <end position="18"/>
    </location>
</feature>
<organism evidence="4 5">
    <name type="scientific">Goodea atripinnis</name>
    <dbReference type="NCBI Taxonomy" id="208336"/>
    <lineage>
        <taxon>Eukaryota</taxon>
        <taxon>Metazoa</taxon>
        <taxon>Chordata</taxon>
        <taxon>Craniata</taxon>
        <taxon>Vertebrata</taxon>
        <taxon>Euteleostomi</taxon>
        <taxon>Actinopterygii</taxon>
        <taxon>Neopterygii</taxon>
        <taxon>Teleostei</taxon>
        <taxon>Neoteleostei</taxon>
        <taxon>Acanthomorphata</taxon>
        <taxon>Ovalentaria</taxon>
        <taxon>Atherinomorphae</taxon>
        <taxon>Cyprinodontiformes</taxon>
        <taxon>Goodeidae</taxon>
        <taxon>Goodea</taxon>
    </lineage>
</organism>
<evidence type="ECO:0000256" key="1">
    <source>
        <dbReference type="ARBA" id="ARBA00004123"/>
    </source>
</evidence>